<dbReference type="InterPro" id="IPR011390">
    <property type="entry name" value="IGFBP_rP_mac25"/>
</dbReference>
<evidence type="ECO:0000256" key="3">
    <source>
        <dbReference type="ARBA" id="ARBA00022729"/>
    </source>
</evidence>
<feature type="chain" id="PRO_5031191986" description="IGFBP N-terminal domain-containing protein" evidence="4">
    <location>
        <begin position="24"/>
        <end position="281"/>
    </location>
</feature>
<dbReference type="GO" id="GO:0005576">
    <property type="term" value="C:extracellular region"/>
    <property type="evidence" value="ECO:0007669"/>
    <property type="project" value="UniProtKB-SubCell"/>
</dbReference>
<name>A0A7R8Z6V7_TIMDO</name>
<reference evidence="5" key="1">
    <citation type="submission" date="2020-11" db="EMBL/GenBank/DDBJ databases">
        <authorList>
            <person name="Tran Van P."/>
        </authorList>
    </citation>
    <scope>NUCLEOTIDE SEQUENCE</scope>
</reference>
<dbReference type="GO" id="GO:0001558">
    <property type="term" value="P:regulation of cell growth"/>
    <property type="evidence" value="ECO:0007669"/>
    <property type="project" value="InterPro"/>
</dbReference>
<proteinExistence type="predicted"/>
<dbReference type="PANTHER" id="PTHR14186:SF19">
    <property type="entry name" value="INSULIN-LIKE GROWTH FACTOR-BINDING PROTEIN 7"/>
    <property type="match status" value="1"/>
</dbReference>
<dbReference type="GO" id="GO:0009966">
    <property type="term" value="P:regulation of signal transduction"/>
    <property type="evidence" value="ECO:0007669"/>
    <property type="project" value="TreeGrafter"/>
</dbReference>
<dbReference type="Gene3D" id="4.10.40.20">
    <property type="match status" value="1"/>
</dbReference>
<dbReference type="InterPro" id="IPR009030">
    <property type="entry name" value="Growth_fac_rcpt_cys_sf"/>
</dbReference>
<dbReference type="SUPFAM" id="SSF57184">
    <property type="entry name" value="Growth factor receptor domain"/>
    <property type="match status" value="1"/>
</dbReference>
<organism evidence="5">
    <name type="scientific">Timema douglasi</name>
    <name type="common">Walking stick</name>
    <dbReference type="NCBI Taxonomy" id="61478"/>
    <lineage>
        <taxon>Eukaryota</taxon>
        <taxon>Metazoa</taxon>
        <taxon>Ecdysozoa</taxon>
        <taxon>Arthropoda</taxon>
        <taxon>Hexapoda</taxon>
        <taxon>Insecta</taxon>
        <taxon>Pterygota</taxon>
        <taxon>Neoptera</taxon>
        <taxon>Polyneoptera</taxon>
        <taxon>Phasmatodea</taxon>
        <taxon>Timematodea</taxon>
        <taxon>Timematoidea</taxon>
        <taxon>Timematidae</taxon>
        <taxon>Timema</taxon>
    </lineage>
</organism>
<sequence length="281" mass="31137">MADYREFLFFLVVFFLLRFCSKCQPEACPESSEKCPVGLVTDLCGCCTQGVCGVVEGEKCYNVSLEPTLPAENKKYGLCGNNLHCLLRPDLSFRSMATGASPSASLVSAGSIFYGQPLSEECDHQKLTAYHSRKAPFTFPSLPQPPYITMPQNEPSYTLLPLARLCWTAFHFTPSPSLRHTLLQWDTVDSHVHRKTSAEQKRGHVTSSKPITIFLPLSVQAVPLKCQLISTSPALPKMFGKGKPIISQEQPSQISAHAHLSTHALYSQKQADSFVGRWEEI</sequence>
<dbReference type="EMBL" id="OA564979">
    <property type="protein sequence ID" value="CAD7196033.1"/>
    <property type="molecule type" value="Genomic_DNA"/>
</dbReference>
<dbReference type="PANTHER" id="PTHR14186">
    <property type="entry name" value="INSULIN-LIKE GROWTH FACTOR BINDING PROTEIN-RELATED"/>
    <property type="match status" value="1"/>
</dbReference>
<accession>A0A7R8Z6V7</accession>
<dbReference type="GO" id="GO:0005520">
    <property type="term" value="F:insulin-like growth factor binding"/>
    <property type="evidence" value="ECO:0007669"/>
    <property type="project" value="InterPro"/>
</dbReference>
<evidence type="ECO:0000256" key="1">
    <source>
        <dbReference type="ARBA" id="ARBA00004613"/>
    </source>
</evidence>
<feature type="signal peptide" evidence="4">
    <location>
        <begin position="1"/>
        <end position="23"/>
    </location>
</feature>
<evidence type="ECO:0000313" key="5">
    <source>
        <dbReference type="EMBL" id="CAD7196033.1"/>
    </source>
</evidence>
<keyword evidence="3 4" id="KW-0732">Signal</keyword>
<evidence type="ECO:0008006" key="6">
    <source>
        <dbReference type="Google" id="ProtNLM"/>
    </source>
</evidence>
<comment type="subcellular location">
    <subcellularLocation>
        <location evidence="1">Secreted</location>
    </subcellularLocation>
</comment>
<gene>
    <name evidence="5" type="ORF">TDIB3V08_LOCUS2391</name>
</gene>
<dbReference type="AlphaFoldDB" id="A0A7R8Z6V7"/>
<evidence type="ECO:0000256" key="4">
    <source>
        <dbReference type="SAM" id="SignalP"/>
    </source>
</evidence>
<evidence type="ECO:0000256" key="2">
    <source>
        <dbReference type="ARBA" id="ARBA00022525"/>
    </source>
</evidence>
<protein>
    <recommendedName>
        <fullName evidence="6">IGFBP N-terminal domain-containing protein</fullName>
    </recommendedName>
</protein>
<keyword evidence="2" id="KW-0964">Secreted</keyword>